<sequence length="132" mass="12592">RPHPPEARLVPRDVARVVRARDGVAARAERALGRAGVGLRAPGGSAPAEPGGGRALEGGGGVVGFAGGKLFGGRGGRGAARGRAGGLGEPGSLVGRPGGSVLLVPVASHGVAVGGARGGRPWVAAEVGPAPV</sequence>
<dbReference type="AlphaFoldDB" id="A0A9P8I6V8"/>
<dbReference type="EMBL" id="JAGHQL010000070">
    <property type="protein sequence ID" value="KAH0541709.1"/>
    <property type="molecule type" value="Genomic_DNA"/>
</dbReference>
<organism evidence="1 2">
    <name type="scientific">Glutinoglossum americanum</name>
    <dbReference type="NCBI Taxonomy" id="1670608"/>
    <lineage>
        <taxon>Eukaryota</taxon>
        <taxon>Fungi</taxon>
        <taxon>Dikarya</taxon>
        <taxon>Ascomycota</taxon>
        <taxon>Pezizomycotina</taxon>
        <taxon>Geoglossomycetes</taxon>
        <taxon>Geoglossales</taxon>
        <taxon>Geoglossaceae</taxon>
        <taxon>Glutinoglossum</taxon>
    </lineage>
</organism>
<gene>
    <name evidence="1" type="ORF">FGG08_003801</name>
</gene>
<keyword evidence="2" id="KW-1185">Reference proteome</keyword>
<accession>A0A9P8I6V8</accession>
<proteinExistence type="predicted"/>
<name>A0A9P8I6V8_9PEZI</name>
<evidence type="ECO:0000313" key="1">
    <source>
        <dbReference type="EMBL" id="KAH0541709.1"/>
    </source>
</evidence>
<reference evidence="1" key="1">
    <citation type="submission" date="2021-03" db="EMBL/GenBank/DDBJ databases">
        <title>Comparative genomics and phylogenomic investigation of the class Geoglossomycetes provide insights into ecological specialization and systematics.</title>
        <authorList>
            <person name="Melie T."/>
            <person name="Pirro S."/>
            <person name="Miller A.N."/>
            <person name="Quandt A."/>
        </authorList>
    </citation>
    <scope>NUCLEOTIDE SEQUENCE</scope>
    <source>
        <strain evidence="1">GBOQ0MN5Z8</strain>
    </source>
</reference>
<comment type="caution">
    <text evidence="1">The sequence shown here is derived from an EMBL/GenBank/DDBJ whole genome shotgun (WGS) entry which is preliminary data.</text>
</comment>
<feature type="non-terminal residue" evidence="1">
    <location>
        <position position="1"/>
    </location>
</feature>
<evidence type="ECO:0000313" key="2">
    <source>
        <dbReference type="Proteomes" id="UP000698800"/>
    </source>
</evidence>
<dbReference type="Proteomes" id="UP000698800">
    <property type="component" value="Unassembled WGS sequence"/>
</dbReference>
<protein>
    <submittedName>
        <fullName evidence="1">Uncharacterized protein</fullName>
    </submittedName>
</protein>